<keyword evidence="5" id="KW-0574">Periplasm</keyword>
<feature type="binding site" description="axial binding residue" evidence="9">
    <location>
        <position position="38"/>
    </location>
    <ligand>
        <name>heme c</name>
        <dbReference type="ChEBI" id="CHEBI:61717"/>
        <label>1</label>
    </ligand>
    <ligandPart>
        <name>Fe</name>
        <dbReference type="ChEBI" id="CHEBI:18248"/>
    </ligandPart>
</feature>
<organism evidence="12 13">
    <name type="scientific">Allopseudospirillum japonicum</name>
    <dbReference type="NCBI Taxonomy" id="64971"/>
    <lineage>
        <taxon>Bacteria</taxon>
        <taxon>Pseudomonadati</taxon>
        <taxon>Pseudomonadota</taxon>
        <taxon>Gammaproteobacteria</taxon>
        <taxon>Oceanospirillales</taxon>
        <taxon>Oceanospirillaceae</taxon>
        <taxon>Allopseudospirillum</taxon>
    </lineage>
</organism>
<dbReference type="PANTHER" id="PTHR33751">
    <property type="entry name" value="CBB3-TYPE CYTOCHROME C OXIDASE SUBUNIT FIXP"/>
    <property type="match status" value="1"/>
</dbReference>
<dbReference type="InterPro" id="IPR036909">
    <property type="entry name" value="Cyt_c-like_dom_sf"/>
</dbReference>
<evidence type="ECO:0000256" key="10">
    <source>
        <dbReference type="SAM" id="SignalP"/>
    </source>
</evidence>
<name>A0A1H6R1H0_9GAMM</name>
<dbReference type="RefSeq" id="WP_093308440.1">
    <property type="nucleotide sequence ID" value="NZ_FNYH01000002.1"/>
</dbReference>
<evidence type="ECO:0000256" key="4">
    <source>
        <dbReference type="ARBA" id="ARBA00022723"/>
    </source>
</evidence>
<dbReference type="Proteomes" id="UP000242999">
    <property type="component" value="Unassembled WGS sequence"/>
</dbReference>
<feature type="binding site" description="axial binding residue" evidence="9">
    <location>
        <position position="134"/>
    </location>
    <ligand>
        <name>heme c</name>
        <dbReference type="ChEBI" id="CHEBI:61717"/>
        <label>2</label>
    </ligand>
    <ligandPart>
        <name>Fe</name>
        <dbReference type="ChEBI" id="CHEBI:18248"/>
    </ligandPart>
</feature>
<dbReference type="SUPFAM" id="SSF46626">
    <property type="entry name" value="Cytochrome c"/>
    <property type="match status" value="2"/>
</dbReference>
<feature type="chain" id="PRO_5017426922" evidence="10">
    <location>
        <begin position="21"/>
        <end position="200"/>
    </location>
</feature>
<dbReference type="Pfam" id="PF00034">
    <property type="entry name" value="Cytochrom_C"/>
    <property type="match status" value="2"/>
</dbReference>
<dbReference type="GO" id="GO:0005506">
    <property type="term" value="F:iron ion binding"/>
    <property type="evidence" value="ECO:0007669"/>
    <property type="project" value="InterPro"/>
</dbReference>
<keyword evidence="2" id="KW-0813">Transport</keyword>
<dbReference type="EMBL" id="FNYH01000002">
    <property type="protein sequence ID" value="SEI45600.1"/>
    <property type="molecule type" value="Genomic_DNA"/>
</dbReference>
<comment type="subcellular location">
    <subcellularLocation>
        <location evidence="1">Periplasm</location>
    </subcellularLocation>
</comment>
<protein>
    <submittedName>
        <fullName evidence="12">Cytochrome c553</fullName>
    </submittedName>
</protein>
<comment type="PTM">
    <text evidence="8">Binds 2 heme c groups covalently per subunit.</text>
</comment>
<dbReference type="GO" id="GO:0020037">
    <property type="term" value="F:heme binding"/>
    <property type="evidence" value="ECO:0007669"/>
    <property type="project" value="InterPro"/>
</dbReference>
<sequence length="200" mass="21111">MKKLFLGLAVTMSMVGYTHAAGVPQAGQAKSAVCAACHGAEGVSMVPTFPNLAGQHESYLAKQIREIRDGARVVPEMAGIVDHLSDQDIADIAAFYASKPKNLGQADPALVEKGRELYRAGDMAKGIPACTACHNPTGMGNALAAYPTVSGQHPTYAVTQLKKFATGERNNDPNAMMRTIAAKMSDAEMEAVASYLYGLH</sequence>
<evidence type="ECO:0000256" key="1">
    <source>
        <dbReference type="ARBA" id="ARBA00004418"/>
    </source>
</evidence>
<dbReference type="InterPro" id="IPR024167">
    <property type="entry name" value="Cytochrome_c4-like"/>
</dbReference>
<evidence type="ECO:0000256" key="5">
    <source>
        <dbReference type="ARBA" id="ARBA00022764"/>
    </source>
</evidence>
<feature type="binding site" description="covalent" evidence="8">
    <location>
        <position position="37"/>
    </location>
    <ligand>
        <name>heme c</name>
        <dbReference type="ChEBI" id="CHEBI:61717"/>
        <label>1</label>
    </ligand>
</feature>
<feature type="binding site" description="axial binding residue" evidence="9">
    <location>
        <position position="177"/>
    </location>
    <ligand>
        <name>heme c</name>
        <dbReference type="ChEBI" id="CHEBI:61717"/>
        <label>2</label>
    </ligand>
    <ligandPart>
        <name>Fe</name>
        <dbReference type="ChEBI" id="CHEBI:18248"/>
    </ligandPart>
</feature>
<dbReference type="PIRSF" id="PIRSF000005">
    <property type="entry name" value="Cytochrome_c4"/>
    <property type="match status" value="1"/>
</dbReference>
<keyword evidence="13" id="KW-1185">Reference proteome</keyword>
<keyword evidence="6" id="KW-0249">Electron transport</keyword>
<evidence type="ECO:0000259" key="11">
    <source>
        <dbReference type="PROSITE" id="PS51007"/>
    </source>
</evidence>
<feature type="signal peptide" evidence="10">
    <location>
        <begin position="1"/>
        <end position="20"/>
    </location>
</feature>
<feature type="binding site" description="covalent" evidence="8">
    <location>
        <position position="130"/>
    </location>
    <ligand>
        <name>heme c</name>
        <dbReference type="ChEBI" id="CHEBI:61717"/>
        <label>2</label>
    </ligand>
</feature>
<dbReference type="OrthoDB" id="9773456at2"/>
<evidence type="ECO:0000313" key="13">
    <source>
        <dbReference type="Proteomes" id="UP000242999"/>
    </source>
</evidence>
<reference evidence="13" key="1">
    <citation type="submission" date="2016-10" db="EMBL/GenBank/DDBJ databases">
        <authorList>
            <person name="Varghese N."/>
            <person name="Submissions S."/>
        </authorList>
    </citation>
    <scope>NUCLEOTIDE SEQUENCE [LARGE SCALE GENOMIC DNA]</scope>
    <source>
        <strain evidence="13">DSM 7165</strain>
    </source>
</reference>
<evidence type="ECO:0000256" key="3">
    <source>
        <dbReference type="ARBA" id="ARBA00022617"/>
    </source>
</evidence>
<keyword evidence="10" id="KW-0732">Signal</keyword>
<keyword evidence="7 9" id="KW-0408">Iron</keyword>
<feature type="binding site" description="axial binding residue" evidence="9">
    <location>
        <position position="77"/>
    </location>
    <ligand>
        <name>heme c</name>
        <dbReference type="ChEBI" id="CHEBI:61717"/>
        <label>1</label>
    </ligand>
    <ligandPart>
        <name>Fe</name>
        <dbReference type="ChEBI" id="CHEBI:18248"/>
    </ligandPart>
</feature>
<keyword evidence="3 8" id="KW-0349">Heme</keyword>
<evidence type="ECO:0000256" key="9">
    <source>
        <dbReference type="PIRSR" id="PIRSR000005-2"/>
    </source>
</evidence>
<evidence type="ECO:0000256" key="8">
    <source>
        <dbReference type="PIRSR" id="PIRSR000005-1"/>
    </source>
</evidence>
<evidence type="ECO:0000256" key="2">
    <source>
        <dbReference type="ARBA" id="ARBA00022448"/>
    </source>
</evidence>
<dbReference type="Gene3D" id="1.10.760.10">
    <property type="entry name" value="Cytochrome c-like domain"/>
    <property type="match status" value="2"/>
</dbReference>
<dbReference type="GO" id="GO:0042597">
    <property type="term" value="C:periplasmic space"/>
    <property type="evidence" value="ECO:0007669"/>
    <property type="project" value="UniProtKB-SubCell"/>
</dbReference>
<dbReference type="STRING" id="64971.SAMN05421831_10290"/>
<dbReference type="PANTHER" id="PTHR33751:SF9">
    <property type="entry name" value="CYTOCHROME C4"/>
    <property type="match status" value="1"/>
</dbReference>
<dbReference type="InterPro" id="IPR009056">
    <property type="entry name" value="Cyt_c-like_dom"/>
</dbReference>
<evidence type="ECO:0000256" key="7">
    <source>
        <dbReference type="ARBA" id="ARBA00023004"/>
    </source>
</evidence>
<feature type="domain" description="Cytochrome c" evidence="11">
    <location>
        <begin position="109"/>
        <end position="200"/>
    </location>
</feature>
<keyword evidence="4 9" id="KW-0479">Metal-binding</keyword>
<dbReference type="GO" id="GO:0009055">
    <property type="term" value="F:electron transfer activity"/>
    <property type="evidence" value="ECO:0007669"/>
    <property type="project" value="InterPro"/>
</dbReference>
<feature type="binding site" description="covalent" evidence="8">
    <location>
        <position position="34"/>
    </location>
    <ligand>
        <name>heme c</name>
        <dbReference type="ChEBI" id="CHEBI:61717"/>
        <label>1</label>
    </ligand>
</feature>
<feature type="binding site" description="covalent" evidence="8">
    <location>
        <position position="133"/>
    </location>
    <ligand>
        <name>heme c</name>
        <dbReference type="ChEBI" id="CHEBI:61717"/>
        <label>2</label>
    </ligand>
</feature>
<dbReference type="InterPro" id="IPR050597">
    <property type="entry name" value="Cytochrome_c_Oxidase_Subunit"/>
</dbReference>
<accession>A0A1H6R1H0</accession>
<evidence type="ECO:0000256" key="6">
    <source>
        <dbReference type="ARBA" id="ARBA00022982"/>
    </source>
</evidence>
<dbReference type="AlphaFoldDB" id="A0A1H6R1H0"/>
<feature type="domain" description="Cytochrome c" evidence="11">
    <location>
        <begin position="22"/>
        <end position="100"/>
    </location>
</feature>
<dbReference type="PROSITE" id="PS51007">
    <property type="entry name" value="CYTC"/>
    <property type="match status" value="2"/>
</dbReference>
<evidence type="ECO:0000313" key="12">
    <source>
        <dbReference type="EMBL" id="SEI45600.1"/>
    </source>
</evidence>
<proteinExistence type="predicted"/>
<gene>
    <name evidence="12" type="ORF">SAMN05421831_10290</name>
</gene>